<protein>
    <recommendedName>
        <fullName evidence="3">Methyltransferase domain-containing protein</fullName>
    </recommendedName>
</protein>
<sequence>MLFQAVAGAIALVLLFAGVAVAAAFVSPALLVATLAAYFTFGVGVSIYFVRVRPTRSLLAKDLSRLGRVMQLDEFFNKNYSETSVVAYYGNTTFRDYKLLAVATGSSAMHSALVPQRPVPFRNCGHLRQLLYVMAQMGDGVCGGRVLEVGFGKGTNTVYLADLFPGASFTGIDITPEHVDWAQCWASRLGLSNATFLRDDASAPTVSGPFNLMFGIESFCHLDTDDKLRGFLAFAQQQLAPGGRLVVVDGYRGSGFEGLPLEVRQAMQLAESGFRIRRMASKATWRALAEAAGLVLLDDLDLTKQALGFWTLGWRVAHVLLLLLPWAVRAYVCSGGAKHKETGANFVAVAMTAFAMALGSAEYGVLVFKKP</sequence>
<dbReference type="Gene3D" id="3.40.50.150">
    <property type="entry name" value="Vaccinia Virus protein VP39"/>
    <property type="match status" value="1"/>
</dbReference>
<feature type="domain" description="Methyltransferase" evidence="3">
    <location>
        <begin position="146"/>
        <end position="243"/>
    </location>
</feature>
<gene>
    <name evidence="4" type="primary">PLEST011268</name>
    <name evidence="4" type="ORF">PLESTB_001283300</name>
</gene>
<organism evidence="4 5">
    <name type="scientific">Pleodorina starrii</name>
    <dbReference type="NCBI Taxonomy" id="330485"/>
    <lineage>
        <taxon>Eukaryota</taxon>
        <taxon>Viridiplantae</taxon>
        <taxon>Chlorophyta</taxon>
        <taxon>core chlorophytes</taxon>
        <taxon>Chlorophyceae</taxon>
        <taxon>CS clade</taxon>
        <taxon>Chlamydomonadales</taxon>
        <taxon>Volvocaceae</taxon>
        <taxon>Pleodorina</taxon>
    </lineage>
</organism>
<reference evidence="4 5" key="1">
    <citation type="journal article" date="2023" name="Commun. Biol.">
        <title>Reorganization of the ancestral sex-determining regions during the evolution of trioecy in Pleodorina starrii.</title>
        <authorList>
            <person name="Takahashi K."/>
            <person name="Suzuki S."/>
            <person name="Kawai-Toyooka H."/>
            <person name="Yamamoto K."/>
            <person name="Hamaji T."/>
            <person name="Ootsuki R."/>
            <person name="Yamaguchi H."/>
            <person name="Kawachi M."/>
            <person name="Higashiyama T."/>
            <person name="Nozaki H."/>
        </authorList>
    </citation>
    <scope>NUCLEOTIDE SEQUENCE [LARGE SCALE GENOMIC DNA]</scope>
    <source>
        <strain evidence="4 5">NIES-4479</strain>
    </source>
</reference>
<dbReference type="AlphaFoldDB" id="A0A9W6F6U5"/>
<evidence type="ECO:0000256" key="1">
    <source>
        <dbReference type="ARBA" id="ARBA00022679"/>
    </source>
</evidence>
<dbReference type="Proteomes" id="UP001165080">
    <property type="component" value="Unassembled WGS sequence"/>
</dbReference>
<dbReference type="CDD" id="cd02440">
    <property type="entry name" value="AdoMet_MTases"/>
    <property type="match status" value="1"/>
</dbReference>
<feature type="transmembrane region" description="Helical" evidence="2">
    <location>
        <begin position="344"/>
        <end position="368"/>
    </location>
</feature>
<dbReference type="GO" id="GO:0016740">
    <property type="term" value="F:transferase activity"/>
    <property type="evidence" value="ECO:0007669"/>
    <property type="project" value="UniProtKB-KW"/>
</dbReference>
<keyword evidence="5" id="KW-1185">Reference proteome</keyword>
<evidence type="ECO:0000256" key="2">
    <source>
        <dbReference type="SAM" id="Phobius"/>
    </source>
</evidence>
<evidence type="ECO:0000259" key="3">
    <source>
        <dbReference type="Pfam" id="PF13649"/>
    </source>
</evidence>
<dbReference type="OrthoDB" id="2013972at2759"/>
<evidence type="ECO:0000313" key="5">
    <source>
        <dbReference type="Proteomes" id="UP001165080"/>
    </source>
</evidence>
<accession>A0A9W6F6U5</accession>
<dbReference type="SUPFAM" id="SSF53335">
    <property type="entry name" value="S-adenosyl-L-methionine-dependent methyltransferases"/>
    <property type="match status" value="1"/>
</dbReference>
<proteinExistence type="predicted"/>
<dbReference type="EMBL" id="BRXU01000020">
    <property type="protein sequence ID" value="GLC57871.1"/>
    <property type="molecule type" value="Genomic_DNA"/>
</dbReference>
<keyword evidence="2" id="KW-0812">Transmembrane</keyword>
<keyword evidence="1" id="KW-0808">Transferase</keyword>
<comment type="caution">
    <text evidence="4">The sequence shown here is derived from an EMBL/GenBank/DDBJ whole genome shotgun (WGS) entry which is preliminary data.</text>
</comment>
<evidence type="ECO:0000313" key="4">
    <source>
        <dbReference type="EMBL" id="GLC57871.1"/>
    </source>
</evidence>
<keyword evidence="2" id="KW-1133">Transmembrane helix</keyword>
<dbReference type="InterPro" id="IPR041698">
    <property type="entry name" value="Methyltransf_25"/>
</dbReference>
<feature type="transmembrane region" description="Helical" evidence="2">
    <location>
        <begin position="312"/>
        <end position="332"/>
    </location>
</feature>
<keyword evidence="2" id="KW-0472">Membrane</keyword>
<dbReference type="InterPro" id="IPR029063">
    <property type="entry name" value="SAM-dependent_MTases_sf"/>
</dbReference>
<name>A0A9W6F6U5_9CHLO</name>
<dbReference type="Pfam" id="PF13649">
    <property type="entry name" value="Methyltransf_25"/>
    <property type="match status" value="1"/>
</dbReference>
<dbReference type="PANTHER" id="PTHR43861">
    <property type="entry name" value="TRANS-ACONITATE 2-METHYLTRANSFERASE-RELATED"/>
    <property type="match status" value="1"/>
</dbReference>
<feature type="transmembrane region" description="Helical" evidence="2">
    <location>
        <begin position="32"/>
        <end position="50"/>
    </location>
</feature>